<feature type="domain" description="Peptidase S8/S53" evidence="7">
    <location>
        <begin position="144"/>
        <end position="414"/>
    </location>
</feature>
<dbReference type="SUPFAM" id="SSF52743">
    <property type="entry name" value="Subtilisin-like"/>
    <property type="match status" value="1"/>
</dbReference>
<keyword evidence="6" id="KW-0732">Signal</keyword>
<dbReference type="PROSITE" id="PS00137">
    <property type="entry name" value="SUBTILASE_HIS"/>
    <property type="match status" value="1"/>
</dbReference>
<organism evidence="8 9">
    <name type="scientific">Candidatus Paraluminiphilus aquimaris</name>
    <dbReference type="NCBI Taxonomy" id="2518994"/>
    <lineage>
        <taxon>Bacteria</taxon>
        <taxon>Pseudomonadati</taxon>
        <taxon>Pseudomonadota</taxon>
        <taxon>Gammaproteobacteria</taxon>
        <taxon>Cellvibrionales</taxon>
        <taxon>Halieaceae</taxon>
        <taxon>Candidatus Paraluminiphilus</taxon>
    </lineage>
</organism>
<keyword evidence="2 5" id="KW-0645">Protease</keyword>
<feature type="active site" description="Charge relay system" evidence="5">
    <location>
        <position position="190"/>
    </location>
</feature>
<dbReference type="Pfam" id="PF00082">
    <property type="entry name" value="Peptidase_S8"/>
    <property type="match status" value="1"/>
</dbReference>
<feature type="signal peptide" evidence="6">
    <location>
        <begin position="1"/>
        <end position="27"/>
    </location>
</feature>
<dbReference type="PANTHER" id="PTHR43806">
    <property type="entry name" value="PEPTIDASE S8"/>
    <property type="match status" value="1"/>
</dbReference>
<comment type="similarity">
    <text evidence="1 5">Belongs to the peptidase S8 family.</text>
</comment>
<dbReference type="PRINTS" id="PR00723">
    <property type="entry name" value="SUBTILISIN"/>
</dbReference>
<feature type="active site" description="Charge relay system" evidence="5">
    <location>
        <position position="376"/>
    </location>
</feature>
<dbReference type="Gene3D" id="3.40.50.200">
    <property type="entry name" value="Peptidase S8/S53 domain"/>
    <property type="match status" value="1"/>
</dbReference>
<dbReference type="PROSITE" id="PS51892">
    <property type="entry name" value="SUBTILASE"/>
    <property type="match status" value="1"/>
</dbReference>
<evidence type="ECO:0000256" key="1">
    <source>
        <dbReference type="ARBA" id="ARBA00011073"/>
    </source>
</evidence>
<evidence type="ECO:0000313" key="9">
    <source>
        <dbReference type="Proteomes" id="UP001317963"/>
    </source>
</evidence>
<name>A0ABY6Q5L7_9GAMM</name>
<dbReference type="InterPro" id="IPR022398">
    <property type="entry name" value="Peptidase_S8_His-AS"/>
</dbReference>
<sequence>MILRTRPWLGLILSLLLIGCSPLPTHTQNAPDRESERPQKSALVVAKTQALAKAQVLAAGGIITHNLPLLNAVGALLSPQSIQKLSENRKIDNIIIDAALSDEEAPEYAITKHAADWLRSERGAPVQNDWLETLIARDEQGLTGQGVGLAIVDTGISKNATWGEPSPRIIARYNSVTDIEGGDVSDSTGHGTHVSSLIVGAGSNWAGIAPLASLVIVKAFDAQERAQFLDVIRAVQWVTVNKERFGIRVLNLSISASTELPYNLDPLNRALTAAWDAGLVVVVSAGNLGPHLSSVTAPGNNPWLITVGAASFDNSASEIRVAPFSGRGPTHSGHIKPNIVAPGTRLAAFLPPTVSRPSHEPTEFTKDGLWVTSGASQASAVVAGLVTLLLEARPELSNNDVKCLLANTARPLARESKTPISPMSQGRGLIDISAALRATDTDCEERFEGLSPGTVIEGAYTLDPHK</sequence>
<evidence type="ECO:0000256" key="5">
    <source>
        <dbReference type="PROSITE-ProRule" id="PRU01240"/>
    </source>
</evidence>
<feature type="active site" description="Charge relay system" evidence="5">
    <location>
        <position position="153"/>
    </location>
</feature>
<keyword evidence="4 5" id="KW-0720">Serine protease</keyword>
<dbReference type="InterPro" id="IPR015500">
    <property type="entry name" value="Peptidase_S8_subtilisin-rel"/>
</dbReference>
<dbReference type="InterPro" id="IPR036852">
    <property type="entry name" value="Peptidase_S8/S53_dom_sf"/>
</dbReference>
<dbReference type="CDD" id="cd07487">
    <property type="entry name" value="Peptidases_S8_1"/>
    <property type="match status" value="1"/>
</dbReference>
<proteinExistence type="inferred from homology"/>
<reference evidence="8 9" key="1">
    <citation type="submission" date="2019-02" db="EMBL/GenBank/DDBJ databases">
        <title>Halieaceae_genomes.</title>
        <authorList>
            <person name="Li S.-H."/>
        </authorList>
    </citation>
    <scope>NUCLEOTIDE SEQUENCE [LARGE SCALE GENOMIC DNA]</scope>
    <source>
        <strain evidence="8 9">JH123</strain>
    </source>
</reference>
<evidence type="ECO:0000313" key="8">
    <source>
        <dbReference type="EMBL" id="UZP74228.1"/>
    </source>
</evidence>
<dbReference type="InterPro" id="IPR050131">
    <property type="entry name" value="Peptidase_S8_subtilisin-like"/>
</dbReference>
<evidence type="ECO:0000256" key="2">
    <source>
        <dbReference type="ARBA" id="ARBA00022670"/>
    </source>
</evidence>
<evidence type="ECO:0000256" key="4">
    <source>
        <dbReference type="ARBA" id="ARBA00022825"/>
    </source>
</evidence>
<dbReference type="RefSeq" id="WP_279243041.1">
    <property type="nucleotide sequence ID" value="NZ_CP036501.1"/>
</dbReference>
<evidence type="ECO:0000256" key="3">
    <source>
        <dbReference type="ARBA" id="ARBA00022801"/>
    </source>
</evidence>
<dbReference type="PROSITE" id="PS51257">
    <property type="entry name" value="PROKAR_LIPOPROTEIN"/>
    <property type="match status" value="1"/>
</dbReference>
<keyword evidence="9" id="KW-1185">Reference proteome</keyword>
<evidence type="ECO:0000259" key="7">
    <source>
        <dbReference type="Pfam" id="PF00082"/>
    </source>
</evidence>
<feature type="chain" id="PRO_5047430215" description="Peptidase S8/S53 domain-containing protein" evidence="6">
    <location>
        <begin position="28"/>
        <end position="466"/>
    </location>
</feature>
<accession>A0ABY6Q5L7</accession>
<dbReference type="EMBL" id="CP036501">
    <property type="protein sequence ID" value="UZP74228.1"/>
    <property type="molecule type" value="Genomic_DNA"/>
</dbReference>
<gene>
    <name evidence="8" type="ORF">E0F26_05490</name>
</gene>
<keyword evidence="3 5" id="KW-0378">Hydrolase</keyword>
<evidence type="ECO:0000256" key="6">
    <source>
        <dbReference type="SAM" id="SignalP"/>
    </source>
</evidence>
<dbReference type="PANTHER" id="PTHR43806:SF11">
    <property type="entry name" value="CEREVISIN-RELATED"/>
    <property type="match status" value="1"/>
</dbReference>
<dbReference type="InterPro" id="IPR000209">
    <property type="entry name" value="Peptidase_S8/S53_dom"/>
</dbReference>
<dbReference type="Proteomes" id="UP001317963">
    <property type="component" value="Chromosome"/>
</dbReference>
<protein>
    <recommendedName>
        <fullName evidence="7">Peptidase S8/S53 domain-containing protein</fullName>
    </recommendedName>
</protein>